<name>R1HRN3_9PSEU</name>
<comment type="caution">
    <text evidence="2">The sequence shown here is derived from an EMBL/GenBank/DDBJ whole genome shotgun (WGS) entry which is preliminary data.</text>
</comment>
<dbReference type="SUPFAM" id="SSF54427">
    <property type="entry name" value="NTF2-like"/>
    <property type="match status" value="1"/>
</dbReference>
<dbReference type="eggNOG" id="COG4319">
    <property type="taxonomic scope" value="Bacteria"/>
</dbReference>
<dbReference type="Pfam" id="PF14534">
    <property type="entry name" value="DUF4440"/>
    <property type="match status" value="1"/>
</dbReference>
<protein>
    <recommendedName>
        <fullName evidence="1">DUF4440 domain-containing protein</fullName>
    </recommendedName>
</protein>
<gene>
    <name evidence="2" type="ORF">H480_39405</name>
</gene>
<feature type="domain" description="DUF4440" evidence="1">
    <location>
        <begin position="17"/>
        <end position="125"/>
    </location>
</feature>
<keyword evidence="3" id="KW-1185">Reference proteome</keyword>
<dbReference type="InterPro" id="IPR027843">
    <property type="entry name" value="DUF4440"/>
</dbReference>
<sequence length="147" mass="15425">MTTTQVSPADQAAVAVLTQRLLAAWVHQDAASIADLFTDDGTLILPGIFKQGRPDIQAFFKDAFDNQYAGTQVVGKPIGLRFLSADVALLLSSGGVVAAGETEVSDVQAIRASWFAVRTDGQWKLAAYQNTPAKHGLPVPGTNSAAA</sequence>
<reference evidence="2 3" key="1">
    <citation type="submission" date="2013-02" db="EMBL/GenBank/DDBJ databases">
        <title>Draft genome sequence of Amycolatopsis vancoresmycina strain DSM 44592T.</title>
        <authorList>
            <person name="Kumar S."/>
            <person name="Kaur N."/>
            <person name="Kaur C."/>
            <person name="Raghava G.P.S."/>
            <person name="Mayilraj S."/>
        </authorList>
    </citation>
    <scope>NUCLEOTIDE SEQUENCE [LARGE SCALE GENOMIC DNA]</scope>
    <source>
        <strain evidence="2 3">DSM 44592</strain>
    </source>
</reference>
<evidence type="ECO:0000313" key="3">
    <source>
        <dbReference type="Proteomes" id="UP000014139"/>
    </source>
</evidence>
<dbReference type="RefSeq" id="WP_004561033.1">
    <property type="nucleotide sequence ID" value="NZ_AOUO01000674.1"/>
</dbReference>
<organism evidence="2 3">
    <name type="scientific">Amycolatopsis vancoresmycina DSM 44592</name>
    <dbReference type="NCBI Taxonomy" id="1292037"/>
    <lineage>
        <taxon>Bacteria</taxon>
        <taxon>Bacillati</taxon>
        <taxon>Actinomycetota</taxon>
        <taxon>Actinomycetes</taxon>
        <taxon>Pseudonocardiales</taxon>
        <taxon>Pseudonocardiaceae</taxon>
        <taxon>Amycolatopsis</taxon>
    </lineage>
</organism>
<dbReference type="Proteomes" id="UP000014139">
    <property type="component" value="Unassembled WGS sequence"/>
</dbReference>
<dbReference type="InterPro" id="IPR032710">
    <property type="entry name" value="NTF2-like_dom_sf"/>
</dbReference>
<dbReference type="Gene3D" id="3.10.450.50">
    <property type="match status" value="1"/>
</dbReference>
<dbReference type="NCBIfam" id="TIGR02246">
    <property type="entry name" value="SgcJ/EcaC family oxidoreductase"/>
    <property type="match status" value="1"/>
</dbReference>
<evidence type="ECO:0000313" key="2">
    <source>
        <dbReference type="EMBL" id="EOD62966.1"/>
    </source>
</evidence>
<dbReference type="AlphaFoldDB" id="R1HRN3"/>
<dbReference type="InterPro" id="IPR011944">
    <property type="entry name" value="Steroid_delta5-4_isomerase"/>
</dbReference>
<evidence type="ECO:0000259" key="1">
    <source>
        <dbReference type="Pfam" id="PF14534"/>
    </source>
</evidence>
<proteinExistence type="predicted"/>
<dbReference type="OrthoDB" id="582586at2"/>
<accession>R1HRN3</accession>
<dbReference type="EMBL" id="AOUO01000674">
    <property type="protein sequence ID" value="EOD62966.1"/>
    <property type="molecule type" value="Genomic_DNA"/>
</dbReference>
<dbReference type="PATRIC" id="fig|1292037.4.peg.7393"/>